<protein>
    <submittedName>
        <fullName evidence="4">Tetratricopeptide repeat protein</fullName>
    </submittedName>
</protein>
<dbReference type="EMBL" id="JAINWA010000001">
    <property type="protein sequence ID" value="MCD1654166.1"/>
    <property type="molecule type" value="Genomic_DNA"/>
</dbReference>
<reference evidence="4" key="1">
    <citation type="submission" date="2021-08" db="EMBL/GenBank/DDBJ databases">
        <title>Comparative analyses of Brucepasteria parasyntrophica and Teretinema zuelzerae.</title>
        <authorList>
            <person name="Song Y."/>
            <person name="Brune A."/>
        </authorList>
    </citation>
    <scope>NUCLEOTIDE SEQUENCE</scope>
    <source>
        <strain evidence="4">DSM 1903</strain>
    </source>
</reference>
<dbReference type="PANTHER" id="PTHR44943:SF4">
    <property type="entry name" value="TPR REPEAT-CONTAINING PROTEIN MJ0798"/>
    <property type="match status" value="1"/>
</dbReference>
<dbReference type="InterPro" id="IPR019734">
    <property type="entry name" value="TPR_rpt"/>
</dbReference>
<comment type="caution">
    <text evidence="4">The sequence shown here is derived from an EMBL/GenBank/DDBJ whole genome shotgun (WGS) entry which is preliminary data.</text>
</comment>
<evidence type="ECO:0000256" key="3">
    <source>
        <dbReference type="PROSITE-ProRule" id="PRU00339"/>
    </source>
</evidence>
<dbReference type="PROSITE" id="PS50005">
    <property type="entry name" value="TPR"/>
    <property type="match status" value="2"/>
</dbReference>
<dbReference type="Pfam" id="PF14559">
    <property type="entry name" value="TPR_19"/>
    <property type="match status" value="1"/>
</dbReference>
<proteinExistence type="predicted"/>
<gene>
    <name evidence="4" type="ORF">K7J14_05560</name>
</gene>
<feature type="repeat" description="TPR" evidence="3">
    <location>
        <begin position="107"/>
        <end position="140"/>
    </location>
</feature>
<dbReference type="InterPro" id="IPR011990">
    <property type="entry name" value="TPR-like_helical_dom_sf"/>
</dbReference>
<dbReference type="RefSeq" id="WP_230754128.1">
    <property type="nucleotide sequence ID" value="NZ_JAINWA010000001.1"/>
</dbReference>
<dbReference type="SMART" id="SM00028">
    <property type="entry name" value="TPR"/>
    <property type="match status" value="4"/>
</dbReference>
<sequence length="175" mass="19468">MEETSAWLNDNAVQLAAEGLHEEAIASLRKGLLSDSHNPVLWFNLALSCRAIGRLPEAREALLHAAEENPLDVDTLDTLGVVLHETGEDSAAEECYQNALELSPGNGRVWNNYGVLQFSQSRFEEAAQSFEKAVTLIPDFDDALYNLRDTYEELGRSDDMNTCARILEQRGFIPD</sequence>
<evidence type="ECO:0000256" key="2">
    <source>
        <dbReference type="ARBA" id="ARBA00022803"/>
    </source>
</evidence>
<dbReference type="PANTHER" id="PTHR44943">
    <property type="entry name" value="CELLULOSE SYNTHASE OPERON PROTEIN C"/>
    <property type="match status" value="1"/>
</dbReference>
<dbReference type="Pfam" id="PF13432">
    <property type="entry name" value="TPR_16"/>
    <property type="match status" value="1"/>
</dbReference>
<evidence type="ECO:0000313" key="4">
    <source>
        <dbReference type="EMBL" id="MCD1654166.1"/>
    </source>
</evidence>
<feature type="repeat" description="TPR" evidence="3">
    <location>
        <begin position="73"/>
        <end position="106"/>
    </location>
</feature>
<keyword evidence="2 3" id="KW-0802">TPR repeat</keyword>
<dbReference type="AlphaFoldDB" id="A0AAE3EGM6"/>
<accession>A0AAE3EGM6</accession>
<evidence type="ECO:0000256" key="1">
    <source>
        <dbReference type="ARBA" id="ARBA00022737"/>
    </source>
</evidence>
<keyword evidence="5" id="KW-1185">Reference proteome</keyword>
<dbReference type="SUPFAM" id="SSF48452">
    <property type="entry name" value="TPR-like"/>
    <property type="match status" value="1"/>
</dbReference>
<dbReference type="Gene3D" id="1.25.40.10">
    <property type="entry name" value="Tetratricopeptide repeat domain"/>
    <property type="match status" value="1"/>
</dbReference>
<organism evidence="4 5">
    <name type="scientific">Teretinema zuelzerae</name>
    <dbReference type="NCBI Taxonomy" id="156"/>
    <lineage>
        <taxon>Bacteria</taxon>
        <taxon>Pseudomonadati</taxon>
        <taxon>Spirochaetota</taxon>
        <taxon>Spirochaetia</taxon>
        <taxon>Spirochaetales</taxon>
        <taxon>Treponemataceae</taxon>
        <taxon>Teretinema</taxon>
    </lineage>
</organism>
<evidence type="ECO:0000313" key="5">
    <source>
        <dbReference type="Proteomes" id="UP001198163"/>
    </source>
</evidence>
<dbReference type="Proteomes" id="UP001198163">
    <property type="component" value="Unassembled WGS sequence"/>
</dbReference>
<keyword evidence="1" id="KW-0677">Repeat</keyword>
<dbReference type="InterPro" id="IPR051685">
    <property type="entry name" value="Ycf3/AcsC/BcsC/TPR_MFPF"/>
</dbReference>
<name>A0AAE3EGM6_9SPIR</name>